<dbReference type="SUPFAM" id="SSF53335">
    <property type="entry name" value="S-adenosyl-L-methionine-dependent methyltransferases"/>
    <property type="match status" value="1"/>
</dbReference>
<name>A0ABT0I529_9ACTN</name>
<proteinExistence type="predicted"/>
<dbReference type="RefSeq" id="WP_248631618.1">
    <property type="nucleotide sequence ID" value="NZ_JALPTH010000002.1"/>
</dbReference>
<dbReference type="GO" id="GO:0008168">
    <property type="term" value="F:methyltransferase activity"/>
    <property type="evidence" value="ECO:0007669"/>
    <property type="project" value="UniProtKB-KW"/>
</dbReference>
<dbReference type="CDD" id="cd02440">
    <property type="entry name" value="AdoMet_MTases"/>
    <property type="match status" value="1"/>
</dbReference>
<dbReference type="EMBL" id="JALPTH010000002">
    <property type="protein sequence ID" value="MCK8676444.1"/>
    <property type="molecule type" value="Genomic_DNA"/>
</dbReference>
<dbReference type="Proteomes" id="UP001522868">
    <property type="component" value="Unassembled WGS sequence"/>
</dbReference>
<gene>
    <name evidence="2" type="ORF">M1O15_03250</name>
</gene>
<dbReference type="GO" id="GO:0032259">
    <property type="term" value="P:methylation"/>
    <property type="evidence" value="ECO:0007669"/>
    <property type="project" value="UniProtKB-KW"/>
</dbReference>
<dbReference type="Gene3D" id="3.40.50.150">
    <property type="entry name" value="Vaccinia Virus protein VP39"/>
    <property type="match status" value="1"/>
</dbReference>
<sequence>MKAHSLPTWQAYADQTPGFADNASTAPPRMEWGTSPGVGPGAEMLGPAIRDREILELGCGPGHHAAHLASQHGGRVMAVDMVKTQIRRANERYGKVDGVTFVAHEAAAYLRSQRRRFSVIYSVFGAVGLVDPDCLLPLIARRLRSQGRLVFSVPHPQRTGGTATLGRTSARQDWLTLPDGTRHPLWRWELGVADWSAALSRHGLRLVRHQSLQDPGRPPTLLVMARRN</sequence>
<keyword evidence="2" id="KW-0489">Methyltransferase</keyword>
<accession>A0ABT0I529</accession>
<keyword evidence="2" id="KW-0808">Transferase</keyword>
<keyword evidence="3" id="KW-1185">Reference proteome</keyword>
<dbReference type="InterPro" id="IPR041698">
    <property type="entry name" value="Methyltransf_25"/>
</dbReference>
<feature type="domain" description="Methyltransferase" evidence="1">
    <location>
        <begin position="54"/>
        <end position="147"/>
    </location>
</feature>
<dbReference type="Pfam" id="PF13649">
    <property type="entry name" value="Methyltransf_25"/>
    <property type="match status" value="1"/>
</dbReference>
<organism evidence="2 3">
    <name type="scientific">Streptomyces lichenis</name>
    <dbReference type="NCBI Taxonomy" id="2306967"/>
    <lineage>
        <taxon>Bacteria</taxon>
        <taxon>Bacillati</taxon>
        <taxon>Actinomycetota</taxon>
        <taxon>Actinomycetes</taxon>
        <taxon>Kitasatosporales</taxon>
        <taxon>Streptomycetaceae</taxon>
        <taxon>Streptomyces</taxon>
    </lineage>
</organism>
<comment type="caution">
    <text evidence="2">The sequence shown here is derived from an EMBL/GenBank/DDBJ whole genome shotgun (WGS) entry which is preliminary data.</text>
</comment>
<evidence type="ECO:0000259" key="1">
    <source>
        <dbReference type="Pfam" id="PF13649"/>
    </source>
</evidence>
<protein>
    <submittedName>
        <fullName evidence="2">Class I SAM-dependent methyltransferase</fullName>
    </submittedName>
</protein>
<reference evidence="2 3" key="1">
    <citation type="submission" date="2022-04" db="EMBL/GenBank/DDBJ databases">
        <title>Streptomyces sp. nov. LCR6-01 isolated from Lichen of Dirinaria sp.</title>
        <authorList>
            <person name="Kanchanasin P."/>
            <person name="Tanasupawat S."/>
            <person name="Phongsopitanun W."/>
        </authorList>
    </citation>
    <scope>NUCLEOTIDE SEQUENCE [LARGE SCALE GENOMIC DNA]</scope>
    <source>
        <strain evidence="2 3">LCR6-01</strain>
    </source>
</reference>
<evidence type="ECO:0000313" key="3">
    <source>
        <dbReference type="Proteomes" id="UP001522868"/>
    </source>
</evidence>
<evidence type="ECO:0000313" key="2">
    <source>
        <dbReference type="EMBL" id="MCK8676444.1"/>
    </source>
</evidence>
<dbReference type="InterPro" id="IPR029063">
    <property type="entry name" value="SAM-dependent_MTases_sf"/>
</dbReference>